<dbReference type="InterPro" id="IPR006700">
    <property type="entry name" value="RsmE"/>
</dbReference>
<evidence type="ECO:0000313" key="13">
    <source>
        <dbReference type="EMBL" id="AVM52481.1"/>
    </source>
</evidence>
<dbReference type="CDD" id="cd18084">
    <property type="entry name" value="RsmE-like"/>
    <property type="match status" value="1"/>
</dbReference>
<evidence type="ECO:0000256" key="3">
    <source>
        <dbReference type="ARBA" id="ARBA00022490"/>
    </source>
</evidence>
<dbReference type="InterPro" id="IPR029028">
    <property type="entry name" value="Alpha/beta_knot_MTases"/>
</dbReference>
<evidence type="ECO:0000313" key="14">
    <source>
        <dbReference type="Proteomes" id="UP000238304"/>
    </source>
</evidence>
<dbReference type="Pfam" id="PF04452">
    <property type="entry name" value="Methyltrans_RNA"/>
    <property type="match status" value="1"/>
</dbReference>
<comment type="subcellular location">
    <subcellularLocation>
        <location evidence="1 10">Cytoplasm</location>
    </subcellularLocation>
</comment>
<evidence type="ECO:0000256" key="1">
    <source>
        <dbReference type="ARBA" id="ARBA00004496"/>
    </source>
</evidence>
<dbReference type="Gene3D" id="3.40.1280.10">
    <property type="match status" value="1"/>
</dbReference>
<keyword evidence="6 10" id="KW-0808">Transferase</keyword>
<dbReference type="InterPro" id="IPR046886">
    <property type="entry name" value="RsmE_MTase_dom"/>
</dbReference>
<dbReference type="Gene3D" id="2.40.240.20">
    <property type="entry name" value="Hypothetical PUA domain-like, domain 1"/>
    <property type="match status" value="1"/>
</dbReference>
<dbReference type="InterPro" id="IPR046887">
    <property type="entry name" value="RsmE_PUA-like"/>
</dbReference>
<dbReference type="PANTHER" id="PTHR30027:SF3">
    <property type="entry name" value="16S RRNA (URACIL(1498)-N(3))-METHYLTRANSFERASE"/>
    <property type="match status" value="1"/>
</dbReference>
<evidence type="ECO:0000259" key="11">
    <source>
        <dbReference type="Pfam" id="PF04452"/>
    </source>
</evidence>
<dbReference type="InterPro" id="IPR029026">
    <property type="entry name" value="tRNA_m1G_MTases_N"/>
</dbReference>
<sequence length="233" mass="26502">MHVFYTPDIRTCAELPEEEATHAIRVLRLQAGDKVTLTDGKGNFYCAEITIATHKRCLVHILETLPQPPLWEGHLHIAMAPTKNMDRTEWFAEKATEIGFDELTFLNCRFSERKIIKTERISKILISAIKQSLKARLPRLNEMTDFKKFVAQPFEGQKFIAHCYEGEKPLLKEVLTPGLDVVILIGPEGDFSEEEVQIAEAYGFRPVSLGKSRLRTETAALVACHLLNLQNQR</sequence>
<evidence type="ECO:0000256" key="4">
    <source>
        <dbReference type="ARBA" id="ARBA00022552"/>
    </source>
</evidence>
<evidence type="ECO:0000256" key="10">
    <source>
        <dbReference type="PIRNR" id="PIRNR015601"/>
    </source>
</evidence>
<keyword evidence="5 10" id="KW-0489">Methyltransferase</keyword>
<name>A0ABN5III3_9BACE</name>
<keyword evidence="3 10" id="KW-0963">Cytoplasm</keyword>
<dbReference type="RefSeq" id="WP_106040799.1">
    <property type="nucleotide sequence ID" value="NZ_CP027231.1"/>
</dbReference>
<comment type="function">
    <text evidence="8 10">Specifically methylates the N3 position of the uracil ring of uridine 1498 (m3U1498) in 16S rRNA. Acts on the fully assembled 30S ribosomal subunit.</text>
</comment>
<dbReference type="NCBIfam" id="TIGR00046">
    <property type="entry name" value="RsmE family RNA methyltransferase"/>
    <property type="match status" value="1"/>
</dbReference>
<evidence type="ECO:0000256" key="9">
    <source>
        <dbReference type="ARBA" id="ARBA00047944"/>
    </source>
</evidence>
<dbReference type="Proteomes" id="UP000238304">
    <property type="component" value="Chromosome"/>
</dbReference>
<dbReference type="EC" id="2.1.1.193" evidence="10"/>
<dbReference type="InterPro" id="IPR015947">
    <property type="entry name" value="PUA-like_sf"/>
</dbReference>
<evidence type="ECO:0000256" key="5">
    <source>
        <dbReference type="ARBA" id="ARBA00022603"/>
    </source>
</evidence>
<organism evidence="13 14">
    <name type="scientific">Bacteroides zoogleoformans</name>
    <dbReference type="NCBI Taxonomy" id="28119"/>
    <lineage>
        <taxon>Bacteria</taxon>
        <taxon>Pseudomonadati</taxon>
        <taxon>Bacteroidota</taxon>
        <taxon>Bacteroidia</taxon>
        <taxon>Bacteroidales</taxon>
        <taxon>Bacteroidaceae</taxon>
        <taxon>Bacteroides</taxon>
    </lineage>
</organism>
<comment type="similarity">
    <text evidence="2 10">Belongs to the RNA methyltransferase RsmE family.</text>
</comment>
<evidence type="ECO:0000256" key="2">
    <source>
        <dbReference type="ARBA" id="ARBA00005528"/>
    </source>
</evidence>
<dbReference type="EMBL" id="CP027231">
    <property type="protein sequence ID" value="AVM52481.1"/>
    <property type="molecule type" value="Genomic_DNA"/>
</dbReference>
<keyword evidence="14" id="KW-1185">Reference proteome</keyword>
<dbReference type="Pfam" id="PF20260">
    <property type="entry name" value="PUA_4"/>
    <property type="match status" value="1"/>
</dbReference>
<keyword evidence="7 10" id="KW-0949">S-adenosyl-L-methionine</keyword>
<accession>A0ABN5III3</accession>
<evidence type="ECO:0000256" key="6">
    <source>
        <dbReference type="ARBA" id="ARBA00022679"/>
    </source>
</evidence>
<dbReference type="SUPFAM" id="SSF88697">
    <property type="entry name" value="PUA domain-like"/>
    <property type="match status" value="1"/>
</dbReference>
<feature type="domain" description="Ribosomal RNA small subunit methyltransferase E PUA-like" evidence="12">
    <location>
        <begin position="15"/>
        <end position="62"/>
    </location>
</feature>
<dbReference type="PANTHER" id="PTHR30027">
    <property type="entry name" value="RIBOSOMAL RNA SMALL SUBUNIT METHYLTRANSFERASE E"/>
    <property type="match status" value="1"/>
</dbReference>
<gene>
    <name evidence="13" type="ORF">C4H11_05590</name>
</gene>
<keyword evidence="4 10" id="KW-0698">rRNA processing</keyword>
<dbReference type="NCBIfam" id="NF008702">
    <property type="entry name" value="PRK11713.6-1"/>
    <property type="match status" value="1"/>
</dbReference>
<dbReference type="PIRSF" id="PIRSF015601">
    <property type="entry name" value="MTase_slr0722"/>
    <property type="match status" value="1"/>
</dbReference>
<feature type="domain" description="Ribosomal RNA small subunit methyltransferase E methyltransferase" evidence="11">
    <location>
        <begin position="74"/>
        <end position="227"/>
    </location>
</feature>
<evidence type="ECO:0000256" key="8">
    <source>
        <dbReference type="ARBA" id="ARBA00025699"/>
    </source>
</evidence>
<protein>
    <recommendedName>
        <fullName evidence="10">Ribosomal RNA small subunit methyltransferase E</fullName>
        <ecNumber evidence="10">2.1.1.193</ecNumber>
    </recommendedName>
</protein>
<evidence type="ECO:0000259" key="12">
    <source>
        <dbReference type="Pfam" id="PF20260"/>
    </source>
</evidence>
<evidence type="ECO:0000256" key="7">
    <source>
        <dbReference type="ARBA" id="ARBA00022691"/>
    </source>
</evidence>
<reference evidence="13 14" key="1">
    <citation type="submission" date="2018-02" db="EMBL/GenBank/DDBJ databases">
        <authorList>
            <person name="Holder M.E."/>
            <person name="Ajami N.J."/>
            <person name="Petrosino J.F."/>
        </authorList>
    </citation>
    <scope>NUCLEOTIDE SEQUENCE [LARGE SCALE GENOMIC DNA]</scope>
    <source>
        <strain evidence="13 14">ATCC 33285</strain>
    </source>
</reference>
<comment type="catalytic activity">
    <reaction evidence="9 10">
        <text>uridine(1498) in 16S rRNA + S-adenosyl-L-methionine = N(3)-methyluridine(1498) in 16S rRNA + S-adenosyl-L-homocysteine + H(+)</text>
        <dbReference type="Rhea" id="RHEA:42920"/>
        <dbReference type="Rhea" id="RHEA-COMP:10283"/>
        <dbReference type="Rhea" id="RHEA-COMP:10284"/>
        <dbReference type="ChEBI" id="CHEBI:15378"/>
        <dbReference type="ChEBI" id="CHEBI:57856"/>
        <dbReference type="ChEBI" id="CHEBI:59789"/>
        <dbReference type="ChEBI" id="CHEBI:65315"/>
        <dbReference type="ChEBI" id="CHEBI:74502"/>
        <dbReference type="EC" id="2.1.1.193"/>
    </reaction>
</comment>
<dbReference type="SUPFAM" id="SSF75217">
    <property type="entry name" value="alpha/beta knot"/>
    <property type="match status" value="1"/>
</dbReference>
<proteinExistence type="inferred from homology"/>